<protein>
    <submittedName>
        <fullName evidence="1">Uncharacterized protein</fullName>
    </submittedName>
</protein>
<dbReference type="Gene3D" id="3.80.10.10">
    <property type="entry name" value="Ribonuclease Inhibitor"/>
    <property type="match status" value="1"/>
</dbReference>
<evidence type="ECO:0000313" key="2">
    <source>
        <dbReference type="Proteomes" id="UP000554235"/>
    </source>
</evidence>
<dbReference type="EMBL" id="JAADYS010000802">
    <property type="protein sequence ID" value="KAF4467004.1"/>
    <property type="molecule type" value="Genomic_DNA"/>
</dbReference>
<comment type="caution">
    <text evidence="1">The sequence shown here is derived from an EMBL/GenBank/DDBJ whole genome shotgun (WGS) entry which is preliminary data.</text>
</comment>
<keyword evidence="2" id="KW-1185">Reference proteome</keyword>
<evidence type="ECO:0000313" key="1">
    <source>
        <dbReference type="EMBL" id="KAF4467004.1"/>
    </source>
</evidence>
<accession>A0A8H4LGB4</accession>
<dbReference type="OrthoDB" id="3257981at2759"/>
<reference evidence="1 2" key="1">
    <citation type="submission" date="2020-01" db="EMBL/GenBank/DDBJ databases">
        <title>Identification and distribution of gene clusters putatively required for synthesis of sphingolipid metabolism inhibitors in phylogenetically diverse species of the filamentous fungus Fusarium.</title>
        <authorList>
            <person name="Kim H.-S."/>
            <person name="Busman M."/>
            <person name="Brown D.W."/>
            <person name="Divon H."/>
            <person name="Uhlig S."/>
            <person name="Proctor R.H."/>
        </authorList>
    </citation>
    <scope>NUCLEOTIDE SEQUENCE [LARGE SCALE GENOMIC DNA]</scope>
    <source>
        <strain evidence="1 2">NRRL 20459</strain>
    </source>
</reference>
<sequence>MDIYAQDVLHLMEGEPLKAQDVDLIRDRCKRRSLLLDSVMQQRPRSSDSRLVQLPAEILADVVDLLIDDKPTLASLALVNSDCRWLAHCGQFAEVHFNFSDQACELFEKIGGTLNTQAGQPSIAACVRRVSFQSSPHYLRERYSELWMSLSQSSYTPEDRAEVRQEANDDYVSVRAQFVETVSKLPNLDTLVWAEDHPIDKDCFGKITRSHARHVKLTWVKIDQPWSLEPPLTPATWPIRSLHLDLHPSFDKDKLQETLSTNPMDPFFESFFRLCAPTLESLAWRYVDTGRVADDPDEPNEPAVPVSFGNNPVPFPRLRNLHLPHINIDDVAFTSMLSPRLSSLTLSRGLLERHTARLQNQGPFRDLKQLAVLSLSVKSGPCARLADFITQHSNLRSLYVDEDEIAQEHLGSGPLDSYVIPVLASHSFDNLRSLFLAWHHSNVYPGNPNLVCVPEAALAAIGRLASLEQLSLRAGMNYSSEQFWPVEHDKLRAQLRGLKRLRKLALTRDTYAFHDVTDEWYYVRRSVGDQHVIDAEARPELDSAMDLDDPEMDQVYEGQELDMNAGMEMELTHDKIPVWERAHRNHMLTHAEAWAAVLPELEWVLFGQRPIGIERNPENTAAPRRAVPLTTKRYKCTHFLDNTFMPVVNDSY</sequence>
<dbReference type="SUPFAM" id="SSF52047">
    <property type="entry name" value="RNI-like"/>
    <property type="match status" value="1"/>
</dbReference>
<dbReference type="InterPro" id="IPR032675">
    <property type="entry name" value="LRR_dom_sf"/>
</dbReference>
<dbReference type="AlphaFoldDB" id="A0A8H4LGB4"/>
<proteinExistence type="predicted"/>
<organism evidence="1 2">
    <name type="scientific">Fusarium albosuccineum</name>
    <dbReference type="NCBI Taxonomy" id="1237068"/>
    <lineage>
        <taxon>Eukaryota</taxon>
        <taxon>Fungi</taxon>
        <taxon>Dikarya</taxon>
        <taxon>Ascomycota</taxon>
        <taxon>Pezizomycotina</taxon>
        <taxon>Sordariomycetes</taxon>
        <taxon>Hypocreomycetidae</taxon>
        <taxon>Hypocreales</taxon>
        <taxon>Nectriaceae</taxon>
        <taxon>Fusarium</taxon>
        <taxon>Fusarium decemcellulare species complex</taxon>
    </lineage>
</organism>
<gene>
    <name evidence="1" type="ORF">FALBO_6153</name>
</gene>
<dbReference type="Proteomes" id="UP000554235">
    <property type="component" value="Unassembled WGS sequence"/>
</dbReference>
<name>A0A8H4LGB4_9HYPO</name>